<organism evidence="1 2">
    <name type="scientific">Perspicuibacillus lycopersici</name>
    <dbReference type="NCBI Taxonomy" id="1325689"/>
    <lineage>
        <taxon>Bacteria</taxon>
        <taxon>Bacillati</taxon>
        <taxon>Bacillota</taxon>
        <taxon>Bacilli</taxon>
        <taxon>Bacillales</taxon>
        <taxon>Bacillaceae</taxon>
        <taxon>Perspicuibacillus</taxon>
    </lineage>
</organism>
<proteinExistence type="predicted"/>
<dbReference type="RefSeq" id="WP_263074001.1">
    <property type="nucleotide sequence ID" value="NZ_JAOUSF010000005.1"/>
</dbReference>
<gene>
    <name evidence="1" type="ORF">OEV98_14120</name>
</gene>
<accession>A0AAE3IWH7</accession>
<dbReference type="AlphaFoldDB" id="A0AAE3IWH7"/>
<evidence type="ECO:0000313" key="1">
    <source>
        <dbReference type="EMBL" id="MCU9614676.1"/>
    </source>
</evidence>
<evidence type="ECO:0000313" key="2">
    <source>
        <dbReference type="Proteomes" id="UP001209318"/>
    </source>
</evidence>
<protein>
    <submittedName>
        <fullName evidence="1">Uncharacterized protein</fullName>
    </submittedName>
</protein>
<keyword evidence="2" id="KW-1185">Reference proteome</keyword>
<reference evidence="1" key="1">
    <citation type="submission" date="2022-10" db="EMBL/GenBank/DDBJ databases">
        <title>Description of Fervidibacillus gen. nov. in the family Fervidibacillaceae fam. nov. with two species, Fervidibacillus albus sp. nov., and Fervidibacillus halotolerans sp. nov., isolated from tidal flat sediments.</title>
        <authorList>
            <person name="Kwon K.K."/>
            <person name="Yang S.-H."/>
        </authorList>
    </citation>
    <scope>NUCLEOTIDE SEQUENCE</scope>
    <source>
        <strain evidence="1">JCM 19140</strain>
    </source>
</reference>
<name>A0AAE3IWH7_9BACI</name>
<dbReference type="EMBL" id="JAOUSF010000005">
    <property type="protein sequence ID" value="MCU9614676.1"/>
    <property type="molecule type" value="Genomic_DNA"/>
</dbReference>
<comment type="caution">
    <text evidence="1">The sequence shown here is derived from an EMBL/GenBank/DDBJ whole genome shotgun (WGS) entry which is preliminary data.</text>
</comment>
<sequence>MSSLEWFTRLENAIRISLPEISSEFDEFGIHFETNTTEIHPTFSFYMDTGEYIHEFCVIQFDPVNQEFYAYHYNEEVELDSKVLFNELDEMLQFIYDSCVEFLEDFYEDGDTEFDEELFLLNDDNEPYEETLDDGTDLAYELAEEDPEIEWISNDKHIHIENNHFDDETQFMIHLKMGVDLQSGDAILYRNVITKSADGETEATNYFSFTLDEAAYISDLLDDYVTYHNREDIDE</sequence>
<dbReference type="Proteomes" id="UP001209318">
    <property type="component" value="Unassembled WGS sequence"/>
</dbReference>